<organism evidence="1 2">
    <name type="scientific">Streptomyces caelestis</name>
    <dbReference type="NCBI Taxonomy" id="36816"/>
    <lineage>
        <taxon>Bacteria</taxon>
        <taxon>Bacillati</taxon>
        <taxon>Actinomycetota</taxon>
        <taxon>Actinomycetes</taxon>
        <taxon>Kitasatosporales</taxon>
        <taxon>Streptomycetaceae</taxon>
        <taxon>Streptomyces</taxon>
    </lineage>
</organism>
<evidence type="ECO:0000313" key="1">
    <source>
        <dbReference type="EMBL" id="MBB5792776.1"/>
    </source>
</evidence>
<dbReference type="EMBL" id="JACHNE010000001">
    <property type="protein sequence ID" value="MBB5792776.1"/>
    <property type="molecule type" value="Genomic_DNA"/>
</dbReference>
<dbReference type="RefSeq" id="WP_184980584.1">
    <property type="nucleotide sequence ID" value="NZ_JBEZUX010000031.1"/>
</dbReference>
<accession>A0A7W9LQV6</accession>
<evidence type="ECO:0000313" key="2">
    <source>
        <dbReference type="Proteomes" id="UP000590647"/>
    </source>
</evidence>
<name>A0A7W9LQV6_9ACTN</name>
<keyword evidence="2" id="KW-1185">Reference proteome</keyword>
<dbReference type="AlphaFoldDB" id="A0A7W9LQV6"/>
<gene>
    <name evidence="1" type="ORF">HDA41_000740</name>
</gene>
<reference evidence="1 2" key="1">
    <citation type="submission" date="2020-08" db="EMBL/GenBank/DDBJ databases">
        <title>Sequencing the genomes of 1000 actinobacteria strains.</title>
        <authorList>
            <person name="Klenk H.-P."/>
        </authorList>
    </citation>
    <scope>NUCLEOTIDE SEQUENCE [LARGE SCALE GENOMIC DNA]</scope>
    <source>
        <strain evidence="1 2">DSM 40084</strain>
    </source>
</reference>
<comment type="caution">
    <text evidence="1">The sequence shown here is derived from an EMBL/GenBank/DDBJ whole genome shotgun (WGS) entry which is preliminary data.</text>
</comment>
<proteinExistence type="predicted"/>
<protein>
    <submittedName>
        <fullName evidence="1">Uncharacterized protein</fullName>
    </submittedName>
</protein>
<sequence>MKGLVDLRAQPLADVYRIGGWTYGQLAAETGLSLERVLQLIDCASGWRAPPATRNAECTDSQTCPAL</sequence>
<dbReference type="Proteomes" id="UP000590647">
    <property type="component" value="Unassembled WGS sequence"/>
</dbReference>